<dbReference type="InterPro" id="IPR029058">
    <property type="entry name" value="AB_hydrolase_fold"/>
</dbReference>
<dbReference type="GO" id="GO:0004622">
    <property type="term" value="F:phosphatidylcholine lysophospholipase activity"/>
    <property type="evidence" value="ECO:0007669"/>
    <property type="project" value="TreeGrafter"/>
</dbReference>
<dbReference type="SUPFAM" id="SSF53474">
    <property type="entry name" value="alpha/beta-Hydrolases"/>
    <property type="match status" value="1"/>
</dbReference>
<evidence type="ECO:0000259" key="1">
    <source>
        <dbReference type="Pfam" id="PF12146"/>
    </source>
</evidence>
<organism evidence="2 3">
    <name type="scientific">Ramazzottius varieornatus</name>
    <name type="common">Water bear</name>
    <name type="synonym">Tardigrade</name>
    <dbReference type="NCBI Taxonomy" id="947166"/>
    <lineage>
        <taxon>Eukaryota</taxon>
        <taxon>Metazoa</taxon>
        <taxon>Ecdysozoa</taxon>
        <taxon>Tardigrada</taxon>
        <taxon>Eutardigrada</taxon>
        <taxon>Parachela</taxon>
        <taxon>Hypsibioidea</taxon>
        <taxon>Ramazzottiidae</taxon>
        <taxon>Ramazzottius</taxon>
    </lineage>
</organism>
<dbReference type="PANTHER" id="PTHR12277:SF194">
    <property type="entry name" value="FI04476P"/>
    <property type="match status" value="1"/>
</dbReference>
<reference evidence="2 3" key="1">
    <citation type="journal article" date="2016" name="Nat. Commun.">
        <title>Extremotolerant tardigrade genome and improved radiotolerance of human cultured cells by tardigrade-unique protein.</title>
        <authorList>
            <person name="Hashimoto T."/>
            <person name="Horikawa D.D."/>
            <person name="Saito Y."/>
            <person name="Kuwahara H."/>
            <person name="Kozuka-Hata H."/>
            <person name="Shin-I T."/>
            <person name="Minakuchi Y."/>
            <person name="Ohishi K."/>
            <person name="Motoyama A."/>
            <person name="Aizu T."/>
            <person name="Enomoto A."/>
            <person name="Kondo K."/>
            <person name="Tanaka S."/>
            <person name="Hara Y."/>
            <person name="Koshikawa S."/>
            <person name="Sagara H."/>
            <person name="Miura T."/>
            <person name="Yokobori S."/>
            <person name="Miyagawa K."/>
            <person name="Suzuki Y."/>
            <person name="Kubo T."/>
            <person name="Oyama M."/>
            <person name="Kohara Y."/>
            <person name="Fujiyama A."/>
            <person name="Arakawa K."/>
            <person name="Katayama T."/>
            <person name="Toyoda A."/>
            <person name="Kunieda T."/>
        </authorList>
    </citation>
    <scope>NUCLEOTIDE SEQUENCE [LARGE SCALE GENOMIC DNA]</scope>
    <source>
        <strain evidence="2 3">YOKOZUNA-1</strain>
    </source>
</reference>
<dbReference type="GO" id="GO:0052651">
    <property type="term" value="P:monoacylglycerol catabolic process"/>
    <property type="evidence" value="ECO:0007669"/>
    <property type="project" value="TreeGrafter"/>
</dbReference>
<gene>
    <name evidence="2" type="primary">RvY_01882-1</name>
    <name evidence="2" type="synonym">RvY_01882.1</name>
    <name evidence="2" type="ORF">RvY_01882</name>
</gene>
<evidence type="ECO:0000313" key="2">
    <source>
        <dbReference type="EMBL" id="GAU89322.1"/>
    </source>
</evidence>
<dbReference type="AlphaFoldDB" id="A0A1D1UNV1"/>
<dbReference type="Proteomes" id="UP000186922">
    <property type="component" value="Unassembled WGS sequence"/>
</dbReference>
<name>A0A1D1UNV1_RAMVA</name>
<dbReference type="OrthoDB" id="10249433at2759"/>
<keyword evidence="3" id="KW-1185">Reference proteome</keyword>
<dbReference type="GO" id="GO:0005789">
    <property type="term" value="C:endoplasmic reticulum membrane"/>
    <property type="evidence" value="ECO:0007669"/>
    <property type="project" value="TreeGrafter"/>
</dbReference>
<dbReference type="PANTHER" id="PTHR12277">
    <property type="entry name" value="ALPHA/BETA HYDROLASE DOMAIN-CONTAINING PROTEIN"/>
    <property type="match status" value="1"/>
</dbReference>
<comment type="caution">
    <text evidence="2">The sequence shown here is derived from an EMBL/GenBank/DDBJ whole genome shotgun (WGS) entry which is preliminary data.</text>
</comment>
<feature type="domain" description="Serine aminopeptidase S33" evidence="1">
    <location>
        <begin position="115"/>
        <end position="262"/>
    </location>
</feature>
<proteinExistence type="predicted"/>
<sequence>MASAWMVLRRTFFRITRFGFKFIFTFFCMVLFAALFLQMVLTLFPYSVCYMMYLNHVNWPPKSVIDFTNLTIYGLEGENLYIHANDVRIGTWLIKPVKSEMDVSFATRDPQNMPIILYLHGNAGTRVTYNRVELYRNLQRLGFTVVAFDYRGYGDSTGQPWSEQDLVADSFAVYQWIKEEYPEKEVFVWGHSLGTGVSTHLVQYIEKIGITVDGLILDSPFSSLDDAMRRHPLLYFFHLVPGFTDTVAKAMREMQVNMNNSATVLTLDVPVLILHAEDDGIVPIELGRKLFAVAQTRKNHAVQLVTFKAELRYGHKGIYRDPELPQIVNNFFEICRKHRKPPAQVNVS</sequence>
<dbReference type="STRING" id="947166.A0A1D1UNV1"/>
<evidence type="ECO:0000313" key="3">
    <source>
        <dbReference type="Proteomes" id="UP000186922"/>
    </source>
</evidence>
<dbReference type="Pfam" id="PF12146">
    <property type="entry name" value="Hydrolase_4"/>
    <property type="match status" value="1"/>
</dbReference>
<dbReference type="Gene3D" id="3.40.50.1820">
    <property type="entry name" value="alpha/beta hydrolase"/>
    <property type="match status" value="1"/>
</dbReference>
<dbReference type="GO" id="GO:0006660">
    <property type="term" value="P:phosphatidylserine catabolic process"/>
    <property type="evidence" value="ECO:0007669"/>
    <property type="project" value="TreeGrafter"/>
</dbReference>
<dbReference type="GO" id="GO:0047372">
    <property type="term" value="F:monoacylglycerol lipase activity"/>
    <property type="evidence" value="ECO:0007669"/>
    <property type="project" value="TreeGrafter"/>
</dbReference>
<dbReference type="EMBL" id="BDGG01000001">
    <property type="protein sequence ID" value="GAU89322.1"/>
    <property type="molecule type" value="Genomic_DNA"/>
</dbReference>
<dbReference type="InterPro" id="IPR022742">
    <property type="entry name" value="Hydrolase_4"/>
</dbReference>
<dbReference type="ESTHER" id="ramva-a0a1d1unv1">
    <property type="family name" value="ABHD12-PHARC"/>
</dbReference>
<accession>A0A1D1UNV1</accession>
<protein>
    <recommendedName>
        <fullName evidence="1">Serine aminopeptidase S33 domain-containing protein</fullName>
    </recommendedName>
</protein>